<dbReference type="Pfam" id="PF01990">
    <property type="entry name" value="ATP-synt_F"/>
    <property type="match status" value="1"/>
</dbReference>
<dbReference type="InterPro" id="IPR036906">
    <property type="entry name" value="ATPase_V1_fsu_sf"/>
</dbReference>
<dbReference type="GO" id="GO:0005524">
    <property type="term" value="F:ATP binding"/>
    <property type="evidence" value="ECO:0007669"/>
    <property type="project" value="UniProtKB-UniRule"/>
</dbReference>
<accession>M0A6V2</accession>
<evidence type="ECO:0000256" key="3">
    <source>
        <dbReference type="ARBA" id="ARBA00022781"/>
    </source>
</evidence>
<evidence type="ECO:0000313" key="8">
    <source>
        <dbReference type="Proteomes" id="UP000011648"/>
    </source>
</evidence>
<dbReference type="NCBIfam" id="NF002577">
    <property type="entry name" value="PRK02228.1"/>
    <property type="match status" value="1"/>
</dbReference>
<evidence type="ECO:0000256" key="6">
    <source>
        <dbReference type="HAMAP-Rule" id="MF_00312"/>
    </source>
</evidence>
<dbReference type="EMBL" id="AOIL01000018">
    <property type="protein sequence ID" value="ELY94081.1"/>
    <property type="molecule type" value="Genomic_DNA"/>
</dbReference>
<dbReference type="GO" id="GO:0042777">
    <property type="term" value="P:proton motive force-driven plasma membrane ATP synthesis"/>
    <property type="evidence" value="ECO:0007669"/>
    <property type="project" value="UniProtKB-UniRule"/>
</dbReference>
<comment type="caution">
    <text evidence="7">The sequence shown here is derived from an EMBL/GenBank/DDBJ whole genome shotgun (WGS) entry which is preliminary data.</text>
</comment>
<gene>
    <name evidence="6" type="primary">atpF</name>
    <name evidence="7" type="ORF">C484_06644</name>
</gene>
<keyword evidence="7" id="KW-0378">Hydrolase</keyword>
<dbReference type="GO" id="GO:0046933">
    <property type="term" value="F:proton-transporting ATP synthase activity, rotational mechanism"/>
    <property type="evidence" value="ECO:0007669"/>
    <property type="project" value="UniProtKB-UniRule"/>
</dbReference>
<dbReference type="PATRIC" id="fig|1230458.4.peg.1346"/>
<keyword evidence="2 6" id="KW-0813">Transport</keyword>
<comment type="subunit">
    <text evidence="6">Has multiple subunits with at least A(3), B(3), C, D, E, F, H, I and proteolipid K(x).</text>
</comment>
<keyword evidence="6" id="KW-0472">Membrane</keyword>
<evidence type="ECO:0000256" key="5">
    <source>
        <dbReference type="ARBA" id="ARBA00023310"/>
    </source>
</evidence>
<comment type="similarity">
    <text evidence="1 6">Belongs to the V-ATPase F subunit family.</text>
</comment>
<keyword evidence="8" id="KW-1185">Reference proteome</keyword>
<dbReference type="AlphaFoldDB" id="M0A6V2"/>
<dbReference type="GO" id="GO:0046961">
    <property type="term" value="F:proton-transporting ATPase activity, rotational mechanism"/>
    <property type="evidence" value="ECO:0007669"/>
    <property type="project" value="InterPro"/>
</dbReference>
<dbReference type="HAMAP" id="MF_00312">
    <property type="entry name" value="ATP_synth_F_arch"/>
    <property type="match status" value="1"/>
</dbReference>
<proteinExistence type="inferred from homology"/>
<dbReference type="Proteomes" id="UP000011648">
    <property type="component" value="Unassembled WGS sequence"/>
</dbReference>
<dbReference type="Gene3D" id="3.40.50.10580">
    <property type="entry name" value="ATPase, V1 complex, subunit F"/>
    <property type="match status" value="1"/>
</dbReference>
<evidence type="ECO:0000256" key="2">
    <source>
        <dbReference type="ARBA" id="ARBA00022448"/>
    </source>
</evidence>
<comment type="subcellular location">
    <subcellularLocation>
        <location evidence="6">Cell membrane</location>
        <topology evidence="6">Peripheral membrane protein</topology>
    </subcellularLocation>
</comment>
<evidence type="ECO:0000313" key="7">
    <source>
        <dbReference type="EMBL" id="ELY94081.1"/>
    </source>
</evidence>
<dbReference type="STRING" id="1230458.C484_06644"/>
<keyword evidence="6" id="KW-1003">Cell membrane</keyword>
<sequence>MSQEIAVVGSPEFTTGFRLAGVRRFENVPDDEKDAALDDAATTVLNDDEVGIVVMHDDDLEFLSRNVRQNVETSVEPVVVTIGSGTGGGGLREQIKRAIGIDLMDESEGETEESAQANADSE</sequence>
<evidence type="ECO:0000256" key="1">
    <source>
        <dbReference type="ARBA" id="ARBA00010148"/>
    </source>
</evidence>
<evidence type="ECO:0000256" key="4">
    <source>
        <dbReference type="ARBA" id="ARBA00023065"/>
    </source>
</evidence>
<dbReference type="OrthoDB" id="24971at2157"/>
<dbReference type="GO" id="GO:0005886">
    <property type="term" value="C:plasma membrane"/>
    <property type="evidence" value="ECO:0007669"/>
    <property type="project" value="UniProtKB-SubCell"/>
</dbReference>
<organism evidence="7 8">
    <name type="scientific">Natrialba taiwanensis DSM 12281</name>
    <dbReference type="NCBI Taxonomy" id="1230458"/>
    <lineage>
        <taxon>Archaea</taxon>
        <taxon>Methanobacteriati</taxon>
        <taxon>Methanobacteriota</taxon>
        <taxon>Stenosarchaea group</taxon>
        <taxon>Halobacteria</taxon>
        <taxon>Halobacteriales</taxon>
        <taxon>Natrialbaceae</taxon>
        <taxon>Natrialba</taxon>
    </lineage>
</organism>
<dbReference type="InterPro" id="IPR008218">
    <property type="entry name" value="ATPase_V1-cplx_f_g_su"/>
</dbReference>
<keyword evidence="5 6" id="KW-0066">ATP synthesis</keyword>
<dbReference type="SUPFAM" id="SSF159468">
    <property type="entry name" value="AtpF-like"/>
    <property type="match status" value="1"/>
</dbReference>
<keyword evidence="4 6" id="KW-0406">Ion transport</keyword>
<keyword evidence="3 6" id="KW-0375">Hydrogen ion transport</keyword>
<dbReference type="GO" id="GO:0016787">
    <property type="term" value="F:hydrolase activity"/>
    <property type="evidence" value="ECO:0007669"/>
    <property type="project" value="UniProtKB-KW"/>
</dbReference>
<comment type="function">
    <text evidence="6">Component of the A-type ATP synthase that produces ATP from ADP in the presence of a proton gradient across the membrane.</text>
</comment>
<dbReference type="InterPro" id="IPR022944">
    <property type="entry name" value="ATPase_V1-cplx_fsu_bac/arc"/>
</dbReference>
<protein>
    <recommendedName>
        <fullName evidence="6">A-type ATP synthase subunit F</fullName>
    </recommendedName>
</protein>
<reference evidence="7 8" key="1">
    <citation type="journal article" date="2014" name="PLoS Genet.">
        <title>Phylogenetically driven sequencing of extremely halophilic archaea reveals strategies for static and dynamic osmo-response.</title>
        <authorList>
            <person name="Becker E.A."/>
            <person name="Seitzer P.M."/>
            <person name="Tritt A."/>
            <person name="Larsen D."/>
            <person name="Krusor M."/>
            <person name="Yao A.I."/>
            <person name="Wu D."/>
            <person name="Madern D."/>
            <person name="Eisen J.A."/>
            <person name="Darling A.E."/>
            <person name="Facciotti M.T."/>
        </authorList>
    </citation>
    <scope>NUCLEOTIDE SEQUENCE [LARGE SCALE GENOMIC DNA]</scope>
    <source>
        <strain evidence="7 8">DSM 12281</strain>
    </source>
</reference>
<dbReference type="RefSeq" id="WP_006107798.1">
    <property type="nucleotide sequence ID" value="NZ_AOIL01000018.1"/>
</dbReference>
<name>M0A6V2_9EURY</name>